<evidence type="ECO:0000256" key="12">
    <source>
        <dbReference type="ARBA" id="ARBA00023212"/>
    </source>
</evidence>
<evidence type="ECO:0000256" key="4">
    <source>
        <dbReference type="ARBA" id="ARBA00010146"/>
    </source>
</evidence>
<dbReference type="PANTHER" id="PTHR28025:SF1">
    <property type="entry name" value="DASH COMPLEX SUBUNIT DAD1"/>
    <property type="match status" value="1"/>
</dbReference>
<evidence type="ECO:0000256" key="1">
    <source>
        <dbReference type="ARBA" id="ARBA00004123"/>
    </source>
</evidence>
<dbReference type="GO" id="GO:0051301">
    <property type="term" value="P:cell division"/>
    <property type="evidence" value="ECO:0007669"/>
    <property type="project" value="UniProtKB-KW"/>
</dbReference>
<evidence type="ECO:0000313" key="19">
    <source>
        <dbReference type="Proteomes" id="UP000053890"/>
    </source>
</evidence>
<keyword evidence="9" id="KW-0493">Microtubule</keyword>
<keyword evidence="13" id="KW-0539">Nucleus</keyword>
<keyword evidence="7" id="KW-0963">Cytoplasm</keyword>
<evidence type="ECO:0000256" key="9">
    <source>
        <dbReference type="ARBA" id="ARBA00022701"/>
    </source>
</evidence>
<keyword evidence="10" id="KW-0498">Mitosis</keyword>
<dbReference type="GO" id="GO:0042729">
    <property type="term" value="C:DASH complex"/>
    <property type="evidence" value="ECO:0007669"/>
    <property type="project" value="InterPro"/>
</dbReference>
<dbReference type="OMA" id="SKFERIM"/>
<evidence type="ECO:0000256" key="3">
    <source>
        <dbReference type="ARBA" id="ARBA00004629"/>
    </source>
</evidence>
<dbReference type="AlphaFoldDB" id="A0A194SB74"/>
<evidence type="ECO:0000256" key="2">
    <source>
        <dbReference type="ARBA" id="ARBA00004186"/>
    </source>
</evidence>
<comment type="subcellular location">
    <subcellularLocation>
        <location evidence="3">Chromosome</location>
        <location evidence="3">Centromere</location>
        <location evidence="3">Kinetochore</location>
    </subcellularLocation>
    <subcellularLocation>
        <location evidence="2">Cytoplasm</location>
        <location evidence="2">Cytoskeleton</location>
        <location evidence="2">Spindle</location>
    </subcellularLocation>
    <subcellularLocation>
        <location evidence="1">Nucleus</location>
    </subcellularLocation>
</comment>
<keyword evidence="19" id="KW-1185">Reference proteome</keyword>
<dbReference type="EMBL" id="KQ474074">
    <property type="protein sequence ID" value="KPV77705.1"/>
    <property type="molecule type" value="Genomic_DNA"/>
</dbReference>
<dbReference type="OrthoDB" id="5566853at2759"/>
<dbReference type="GO" id="GO:0005876">
    <property type="term" value="C:spindle microtubule"/>
    <property type="evidence" value="ECO:0007669"/>
    <property type="project" value="TreeGrafter"/>
</dbReference>
<evidence type="ECO:0000256" key="10">
    <source>
        <dbReference type="ARBA" id="ARBA00022776"/>
    </source>
</evidence>
<evidence type="ECO:0000256" key="17">
    <source>
        <dbReference type="SAM" id="MobiDB-lite"/>
    </source>
</evidence>
<dbReference type="Pfam" id="PF08649">
    <property type="entry name" value="DASH_Dad1"/>
    <property type="match status" value="1"/>
</dbReference>
<keyword evidence="12" id="KW-0206">Cytoskeleton</keyword>
<sequence>MSQPDKSSFERERDRLIAEIADNLGRCLNNINTLNRNIENVTSVGNFESVHDLWSQFEDVVARGSYDEAVRQPDSILKGSRAHEDAGLSPERGEERATGEED</sequence>
<dbReference type="GeneID" id="28976336"/>
<protein>
    <recommendedName>
        <fullName evidence="5">DASH complex subunit DAD1</fullName>
    </recommendedName>
    <alternativeName>
        <fullName evidence="16">Outer kinetochore protein DAD1</fullName>
    </alternativeName>
</protein>
<evidence type="ECO:0000256" key="13">
    <source>
        <dbReference type="ARBA" id="ARBA00023242"/>
    </source>
</evidence>
<evidence type="ECO:0000256" key="16">
    <source>
        <dbReference type="ARBA" id="ARBA00030566"/>
    </source>
</evidence>
<dbReference type="GO" id="GO:0051010">
    <property type="term" value="F:microtubule plus-end binding"/>
    <property type="evidence" value="ECO:0007669"/>
    <property type="project" value="TreeGrafter"/>
</dbReference>
<evidence type="ECO:0000256" key="5">
    <source>
        <dbReference type="ARBA" id="ARBA00020261"/>
    </source>
</evidence>
<gene>
    <name evidence="18" type="ORF">RHOBADRAFT_51523</name>
</gene>
<dbReference type="RefSeq" id="XP_018273754.1">
    <property type="nucleotide sequence ID" value="XM_018415888.1"/>
</dbReference>
<dbReference type="InterPro" id="IPR013958">
    <property type="entry name" value="DASH_Dad1"/>
</dbReference>
<reference evidence="18 19" key="1">
    <citation type="journal article" date="2015" name="Front. Microbiol.">
        <title>Genome sequence of the plant growth promoting endophytic yeast Rhodotorula graminis WP1.</title>
        <authorList>
            <person name="Firrincieli A."/>
            <person name="Otillar R."/>
            <person name="Salamov A."/>
            <person name="Schmutz J."/>
            <person name="Khan Z."/>
            <person name="Redman R.S."/>
            <person name="Fleck N.D."/>
            <person name="Lindquist E."/>
            <person name="Grigoriev I.V."/>
            <person name="Doty S.L."/>
        </authorList>
    </citation>
    <scope>NUCLEOTIDE SEQUENCE [LARGE SCALE GENOMIC DNA]</scope>
    <source>
        <strain evidence="18 19">WP1</strain>
    </source>
</reference>
<name>A0A194SB74_RHOGW</name>
<evidence type="ECO:0000256" key="8">
    <source>
        <dbReference type="ARBA" id="ARBA00022618"/>
    </source>
</evidence>
<dbReference type="GO" id="GO:0072686">
    <property type="term" value="C:mitotic spindle"/>
    <property type="evidence" value="ECO:0007669"/>
    <property type="project" value="InterPro"/>
</dbReference>
<proteinExistence type="inferred from homology"/>
<keyword evidence="14" id="KW-0131">Cell cycle</keyword>
<organism evidence="18 19">
    <name type="scientific">Rhodotorula graminis (strain WP1)</name>
    <dbReference type="NCBI Taxonomy" id="578459"/>
    <lineage>
        <taxon>Eukaryota</taxon>
        <taxon>Fungi</taxon>
        <taxon>Dikarya</taxon>
        <taxon>Basidiomycota</taxon>
        <taxon>Pucciniomycotina</taxon>
        <taxon>Microbotryomycetes</taxon>
        <taxon>Sporidiobolales</taxon>
        <taxon>Sporidiobolaceae</taxon>
        <taxon>Rhodotorula</taxon>
    </lineage>
</organism>
<dbReference type="Proteomes" id="UP000053890">
    <property type="component" value="Unassembled WGS sequence"/>
</dbReference>
<keyword evidence="8" id="KW-0132">Cell division</keyword>
<keyword evidence="11" id="KW-0995">Kinetochore</keyword>
<accession>A0A194SB74</accession>
<evidence type="ECO:0000313" key="18">
    <source>
        <dbReference type="EMBL" id="KPV77705.1"/>
    </source>
</evidence>
<evidence type="ECO:0000256" key="14">
    <source>
        <dbReference type="ARBA" id="ARBA00023306"/>
    </source>
</evidence>
<evidence type="ECO:0000256" key="15">
    <source>
        <dbReference type="ARBA" id="ARBA00023328"/>
    </source>
</evidence>
<evidence type="ECO:0000256" key="11">
    <source>
        <dbReference type="ARBA" id="ARBA00022838"/>
    </source>
</evidence>
<evidence type="ECO:0000256" key="6">
    <source>
        <dbReference type="ARBA" id="ARBA00022454"/>
    </source>
</evidence>
<feature type="compositionally biased region" description="Basic and acidic residues" evidence="17">
    <location>
        <begin position="81"/>
        <end position="102"/>
    </location>
</feature>
<dbReference type="PANTHER" id="PTHR28025">
    <property type="entry name" value="DASH COMPLEX SUBUNIT DAD1"/>
    <property type="match status" value="1"/>
</dbReference>
<keyword evidence="6" id="KW-0158">Chromosome</keyword>
<evidence type="ECO:0000256" key="7">
    <source>
        <dbReference type="ARBA" id="ARBA00022490"/>
    </source>
</evidence>
<keyword evidence="15" id="KW-0137">Centromere</keyword>
<comment type="similarity">
    <text evidence="4">Belongs to the DASH complex DAD1 family.</text>
</comment>
<dbReference type="GO" id="GO:0044732">
    <property type="term" value="C:mitotic spindle pole body"/>
    <property type="evidence" value="ECO:0007669"/>
    <property type="project" value="TreeGrafter"/>
</dbReference>
<feature type="region of interest" description="Disordered" evidence="17">
    <location>
        <begin position="73"/>
        <end position="102"/>
    </location>
</feature>